<name>A0A067K8Z1_JATCU</name>
<sequence length="248" mass="27605">MTASKCRRGPGLASNWETGITIPFLQDETTPEPQEYKSARPKQCVKNLDSMLTEQDLEHIRARYFIPTEYTLRVPPFGMKANARLDRKTLILYVEDYRAGALKHSCFVGDLEEKIRSLIKNRDTHSKASLRASAQVDELSSRVEEGEAAVCQARADVVCAKENVDFATRAVNDMLMRQSDLILAKPHSRFLEGDWASMSEVDVYKDLEIKEVELAGGNTMSVDAPDHQVDTITEDTLTGAVGGAPIVE</sequence>
<accession>A0A067K8Z1</accession>
<dbReference type="EMBL" id="KK914626">
    <property type="protein sequence ID" value="KDP31503.1"/>
    <property type="molecule type" value="Genomic_DNA"/>
</dbReference>
<organism evidence="1 2">
    <name type="scientific">Jatropha curcas</name>
    <name type="common">Barbados nut</name>
    <dbReference type="NCBI Taxonomy" id="180498"/>
    <lineage>
        <taxon>Eukaryota</taxon>
        <taxon>Viridiplantae</taxon>
        <taxon>Streptophyta</taxon>
        <taxon>Embryophyta</taxon>
        <taxon>Tracheophyta</taxon>
        <taxon>Spermatophyta</taxon>
        <taxon>Magnoliopsida</taxon>
        <taxon>eudicotyledons</taxon>
        <taxon>Gunneridae</taxon>
        <taxon>Pentapetalae</taxon>
        <taxon>rosids</taxon>
        <taxon>fabids</taxon>
        <taxon>Malpighiales</taxon>
        <taxon>Euphorbiaceae</taxon>
        <taxon>Crotonoideae</taxon>
        <taxon>Jatropheae</taxon>
        <taxon>Jatropha</taxon>
    </lineage>
</organism>
<proteinExistence type="predicted"/>
<reference evidence="1 2" key="1">
    <citation type="journal article" date="2014" name="PLoS ONE">
        <title>Global Analysis of Gene Expression Profiles in Physic Nut (Jatropha curcas L.) Seedlings Exposed to Salt Stress.</title>
        <authorList>
            <person name="Zhang L."/>
            <person name="Zhang C."/>
            <person name="Wu P."/>
            <person name="Chen Y."/>
            <person name="Li M."/>
            <person name="Jiang H."/>
            <person name="Wu G."/>
        </authorList>
    </citation>
    <scope>NUCLEOTIDE SEQUENCE [LARGE SCALE GENOMIC DNA]</scope>
    <source>
        <strain evidence="2">cv. GZQX0401</strain>
        <tissue evidence="1">Young leaves</tissue>
    </source>
</reference>
<evidence type="ECO:0000313" key="1">
    <source>
        <dbReference type="EMBL" id="KDP31503.1"/>
    </source>
</evidence>
<evidence type="ECO:0000313" key="2">
    <source>
        <dbReference type="Proteomes" id="UP000027138"/>
    </source>
</evidence>
<gene>
    <name evidence="1" type="ORF">JCGZ_15423</name>
</gene>
<dbReference type="Proteomes" id="UP000027138">
    <property type="component" value="Unassembled WGS sequence"/>
</dbReference>
<keyword evidence="2" id="KW-1185">Reference proteome</keyword>
<dbReference type="AlphaFoldDB" id="A0A067K8Z1"/>
<protein>
    <submittedName>
        <fullName evidence="1">Uncharacterized protein</fullName>
    </submittedName>
</protein>